<proteinExistence type="predicted"/>
<dbReference type="InterPro" id="IPR016193">
    <property type="entry name" value="Cytidine_deaminase-like"/>
</dbReference>
<dbReference type="Pfam" id="PF00383">
    <property type="entry name" value="dCMP_cyt_deam_1"/>
    <property type="match status" value="1"/>
</dbReference>
<dbReference type="Ensembl" id="ENSNMLT00000039113.1">
    <property type="protein sequence ID" value="ENSNMLP00000035128.1"/>
    <property type="gene ID" value="ENSNMLG00000021787.1"/>
</dbReference>
<evidence type="ECO:0000313" key="7">
    <source>
        <dbReference type="Ensembl" id="ENSNMLP00000035128.1"/>
    </source>
</evidence>
<keyword evidence="2" id="KW-0545">Nucleotide biosynthesis</keyword>
<reference evidence="7" key="2">
    <citation type="submission" date="2025-09" db="UniProtKB">
        <authorList>
            <consortium name="Ensembl"/>
        </authorList>
    </citation>
    <scope>IDENTIFICATION</scope>
</reference>
<dbReference type="SUPFAM" id="SSF53927">
    <property type="entry name" value="Cytidine deaminase-like"/>
    <property type="match status" value="1"/>
</dbReference>
<dbReference type="Proteomes" id="UP000694523">
    <property type="component" value="Unplaced"/>
</dbReference>
<evidence type="ECO:0000256" key="1">
    <source>
        <dbReference type="ARBA" id="ARBA00001947"/>
    </source>
</evidence>
<evidence type="ECO:0000313" key="8">
    <source>
        <dbReference type="Proteomes" id="UP000694523"/>
    </source>
</evidence>
<dbReference type="EC" id="3.5.4.12" evidence="4"/>
<evidence type="ECO:0000256" key="2">
    <source>
        <dbReference type="ARBA" id="ARBA00022727"/>
    </source>
</evidence>
<dbReference type="PANTHER" id="PTHR11086:SF18">
    <property type="entry name" value="DEOXYCYTIDYLATE DEAMINASE"/>
    <property type="match status" value="1"/>
</dbReference>
<dbReference type="InterPro" id="IPR015517">
    <property type="entry name" value="dCMP_deaminase-rel"/>
</dbReference>
<protein>
    <recommendedName>
        <fullName evidence="5">dCMP deaminase</fullName>
        <ecNumber evidence="4">3.5.4.12</ecNumber>
    </recommendedName>
    <alternativeName>
        <fullName evidence="5">dCMP deaminase</fullName>
    </alternativeName>
</protein>
<evidence type="ECO:0000256" key="4">
    <source>
        <dbReference type="ARBA" id="ARBA00038938"/>
    </source>
</evidence>
<comment type="cofactor">
    <cofactor evidence="1">
        <name>Zn(2+)</name>
        <dbReference type="ChEBI" id="CHEBI:29105"/>
    </cofactor>
</comment>
<reference evidence="7" key="1">
    <citation type="submission" date="2025-08" db="UniProtKB">
        <authorList>
            <consortium name="Ensembl"/>
        </authorList>
    </citation>
    <scope>IDENTIFICATION</scope>
</reference>
<keyword evidence="3" id="KW-0378">Hydrolase</keyword>
<evidence type="ECO:0000256" key="5">
    <source>
        <dbReference type="ARBA" id="ARBA00041763"/>
    </source>
</evidence>
<dbReference type="GO" id="GO:0004132">
    <property type="term" value="F:dCMP deaminase activity"/>
    <property type="evidence" value="ECO:0007669"/>
    <property type="project" value="TreeGrafter"/>
</dbReference>
<accession>A0A8C6WVR2</accession>
<keyword evidence="8" id="KW-1185">Reference proteome</keyword>
<feature type="domain" description="CMP/dCMP-type deaminase" evidence="6">
    <location>
        <begin position="26"/>
        <end position="107"/>
    </location>
</feature>
<evidence type="ECO:0000259" key="6">
    <source>
        <dbReference type="PROSITE" id="PS51747"/>
    </source>
</evidence>
<organism evidence="7 8">
    <name type="scientific">Neogobius melanostomus</name>
    <name type="common">round goby</name>
    <dbReference type="NCBI Taxonomy" id="47308"/>
    <lineage>
        <taxon>Eukaryota</taxon>
        <taxon>Metazoa</taxon>
        <taxon>Chordata</taxon>
        <taxon>Craniata</taxon>
        <taxon>Vertebrata</taxon>
        <taxon>Euteleostomi</taxon>
        <taxon>Actinopterygii</taxon>
        <taxon>Neopterygii</taxon>
        <taxon>Teleostei</taxon>
        <taxon>Neoteleostei</taxon>
        <taxon>Acanthomorphata</taxon>
        <taxon>Gobiaria</taxon>
        <taxon>Gobiiformes</taxon>
        <taxon>Gobioidei</taxon>
        <taxon>Gobiidae</taxon>
        <taxon>Benthophilinae</taxon>
        <taxon>Neogobiini</taxon>
        <taxon>Neogobius</taxon>
    </lineage>
</organism>
<name>A0A8C6WVR2_9GOBI</name>
<dbReference type="Gene3D" id="3.40.140.10">
    <property type="entry name" value="Cytidine Deaminase, domain 2"/>
    <property type="match status" value="1"/>
</dbReference>
<dbReference type="PANTHER" id="PTHR11086">
    <property type="entry name" value="DEOXYCYTIDYLATE DEAMINASE-RELATED"/>
    <property type="match status" value="1"/>
</dbReference>
<sequence length="107" mass="12164">MSTRQIHNCNLYDLYLFKCVPLSCSDITDFFMGLALLTAKRSMDPSTQVGACIVRDDNKVIGCGHNLMPEGKNNKYTWAREGDDTKYLYGNMCIWIYVMTCNCTLQA</sequence>
<dbReference type="GO" id="GO:0005737">
    <property type="term" value="C:cytoplasm"/>
    <property type="evidence" value="ECO:0007669"/>
    <property type="project" value="TreeGrafter"/>
</dbReference>
<dbReference type="InterPro" id="IPR002125">
    <property type="entry name" value="CMP_dCMP_dom"/>
</dbReference>
<evidence type="ECO:0000256" key="3">
    <source>
        <dbReference type="ARBA" id="ARBA00022801"/>
    </source>
</evidence>
<dbReference type="PROSITE" id="PS51747">
    <property type="entry name" value="CYT_DCMP_DEAMINASES_2"/>
    <property type="match status" value="1"/>
</dbReference>
<dbReference type="AlphaFoldDB" id="A0A8C6WVR2"/>